<feature type="compositionally biased region" description="Polar residues" evidence="1">
    <location>
        <begin position="225"/>
        <end position="241"/>
    </location>
</feature>
<feature type="region of interest" description="Disordered" evidence="1">
    <location>
        <begin position="225"/>
        <end position="248"/>
    </location>
</feature>
<proteinExistence type="predicted"/>
<dbReference type="HOGENOM" id="CLU_1048607_0_0_7"/>
<accession>I2Q7R0</accession>
<evidence type="ECO:0000256" key="1">
    <source>
        <dbReference type="SAM" id="MobiDB-lite"/>
    </source>
</evidence>
<gene>
    <name evidence="2" type="ORF">DesU5LDRAFT_0096</name>
</gene>
<dbReference type="AlphaFoldDB" id="I2Q7R0"/>
<sequence length="265" mass="29663">MQHRHKAPRKFLIASRQSPELFDTIEKSFNEVAVFVNMVIVFSPNNTVFPAGDDRLCVSRRNAEDKRFGVVSLVSHNRQGIKSINQGSGLRYVRSFATSQKQTNGISQSINRSMNLCRQSATRTSDVLRPFFFGAPAACWWARTMVLSMKSISKSGSPDTASANRTHVPFSHHRANRTYTLCQFPSSFGRSRQGDPVRAIQNTASRNNLLSLAVTPRSCCFPVQSGSNRAHWSSRNSNRSMPLSPLGDRFERSQAISKLLNVNRP</sequence>
<reference evidence="2" key="1">
    <citation type="submission" date="2011-11" db="EMBL/GenBank/DDBJ databases">
        <title>Improved High-Quality Draft sequence of Desulfovibrio sp. U5L.</title>
        <authorList>
            <consortium name="US DOE Joint Genome Institute"/>
            <person name="Lucas S."/>
            <person name="Han J."/>
            <person name="Lapidus A."/>
            <person name="Cheng J.-F."/>
            <person name="Goodwin L."/>
            <person name="Pitluck S."/>
            <person name="Peters L."/>
            <person name="Ovchinnikova G."/>
            <person name="Held B."/>
            <person name="Detter J.C."/>
            <person name="Han C."/>
            <person name="Tapia R."/>
            <person name="Land M."/>
            <person name="Hauser L."/>
            <person name="Kyrpides N."/>
            <person name="Ivanova N."/>
            <person name="Pagani I."/>
            <person name="Gabster J."/>
            <person name="Walker C."/>
            <person name="Stolyar S."/>
            <person name="Stahl D."/>
            <person name="Arkin A."/>
            <person name="Dehal P."/>
            <person name="Hazen T."/>
            <person name="Woyke T."/>
        </authorList>
    </citation>
    <scope>NUCLEOTIDE SEQUENCE [LARGE SCALE GENOMIC DNA]</scope>
    <source>
        <strain evidence="2">U5L</strain>
    </source>
</reference>
<dbReference type="eggNOG" id="ENOG5030CXF">
    <property type="taxonomic scope" value="Bacteria"/>
</dbReference>
<name>I2Q7R0_9BACT</name>
<organism evidence="2">
    <name type="scientific">Desulfovibrio sp. U5L</name>
    <dbReference type="NCBI Taxonomy" id="596152"/>
    <lineage>
        <taxon>Bacteria</taxon>
        <taxon>Pseudomonadati</taxon>
        <taxon>Thermodesulfobacteriota</taxon>
        <taxon>Desulfovibrionia</taxon>
        <taxon>Desulfovibrionales</taxon>
        <taxon>Desulfovibrionaceae</taxon>
        <taxon>Desulfovibrio</taxon>
    </lineage>
</organism>
<evidence type="ECO:0000313" key="2">
    <source>
        <dbReference type="EMBL" id="EIG55816.1"/>
    </source>
</evidence>
<protein>
    <submittedName>
        <fullName evidence="2">Uncharacterized protein</fullName>
    </submittedName>
</protein>
<dbReference type="EMBL" id="JH600067">
    <property type="protein sequence ID" value="EIG55816.1"/>
    <property type="molecule type" value="Genomic_DNA"/>
</dbReference>